<evidence type="ECO:0000313" key="3">
    <source>
        <dbReference type="EMBL" id="GAA3713435.1"/>
    </source>
</evidence>
<dbReference type="SUPFAM" id="SSF89796">
    <property type="entry name" value="CoA-transferase family III (CaiB/BaiF)"/>
    <property type="match status" value="1"/>
</dbReference>
<sequence>MRECPIMELNSKRLPLEGIKIVDLTRVLSGPFCTALLSDLGADIIKVEPPAGDEYRHVGPFKEGESALFTLMNRNKKGVVADLKNSSHLAWVLELASDADVFVENFKPGVAERLGVGYEAVKAVNPDIIYASISGFGQSGEHSQLPAYDLVVQAMSGMMAITGEKDGEPTKVGESIADLVAGLYASWAILAALFDRQRSGEGVHLDIAMLDCLFSLMPTPVAQWMFGGEAPGRVGNRHPLSTPFGSFSAQNGQVIIAVLNNRQFAALCGAMDQPAIAEDPRFSSDEERTRHEPELRDLIETWLAGHSVESAIAALAGAGIPASPVLGMDEALAHARDGERQLLPTQHHPRLGDIPMMAQPVRASSWKTSVPKTAPTLGEHNGELFDQVPKP</sequence>
<gene>
    <name evidence="3" type="ORF">GCM10022421_20920</name>
</gene>
<dbReference type="InterPro" id="IPR003673">
    <property type="entry name" value="CoA-Trfase_fam_III"/>
</dbReference>
<dbReference type="Gene3D" id="3.30.1540.10">
    <property type="entry name" value="formyl-coa transferase, domain 3"/>
    <property type="match status" value="1"/>
</dbReference>
<dbReference type="Pfam" id="PF02515">
    <property type="entry name" value="CoA_transf_3"/>
    <property type="match status" value="1"/>
</dbReference>
<evidence type="ECO:0000256" key="1">
    <source>
        <dbReference type="ARBA" id="ARBA00022679"/>
    </source>
</evidence>
<dbReference type="PANTHER" id="PTHR48207">
    <property type="entry name" value="SUCCINATE--HYDROXYMETHYLGLUTARATE COA-TRANSFERASE"/>
    <property type="match status" value="1"/>
</dbReference>
<dbReference type="Gene3D" id="3.40.50.10540">
    <property type="entry name" value="Crotonobetainyl-coa:carnitine coa-transferase, domain 1"/>
    <property type="match status" value="1"/>
</dbReference>
<name>A0ABP7E2P3_9GAMM</name>
<organism evidence="3 4">
    <name type="scientific">Oceanisphaera sediminis</name>
    <dbReference type="NCBI Taxonomy" id="981381"/>
    <lineage>
        <taxon>Bacteria</taxon>
        <taxon>Pseudomonadati</taxon>
        <taxon>Pseudomonadota</taxon>
        <taxon>Gammaproteobacteria</taxon>
        <taxon>Aeromonadales</taxon>
        <taxon>Aeromonadaceae</taxon>
        <taxon>Oceanisphaera</taxon>
    </lineage>
</organism>
<comment type="caution">
    <text evidence="3">The sequence shown here is derived from an EMBL/GenBank/DDBJ whole genome shotgun (WGS) entry which is preliminary data.</text>
</comment>
<feature type="region of interest" description="Disordered" evidence="2">
    <location>
        <begin position="371"/>
        <end position="391"/>
    </location>
</feature>
<proteinExistence type="predicted"/>
<dbReference type="PANTHER" id="PTHR48207:SF3">
    <property type="entry name" value="SUCCINATE--HYDROXYMETHYLGLUTARATE COA-TRANSFERASE"/>
    <property type="match status" value="1"/>
</dbReference>
<evidence type="ECO:0000256" key="2">
    <source>
        <dbReference type="SAM" id="MobiDB-lite"/>
    </source>
</evidence>
<evidence type="ECO:0000313" key="4">
    <source>
        <dbReference type="Proteomes" id="UP001501479"/>
    </source>
</evidence>
<reference evidence="4" key="1">
    <citation type="journal article" date="2019" name="Int. J. Syst. Evol. Microbiol.">
        <title>The Global Catalogue of Microorganisms (GCM) 10K type strain sequencing project: providing services to taxonomists for standard genome sequencing and annotation.</title>
        <authorList>
            <consortium name="The Broad Institute Genomics Platform"/>
            <consortium name="The Broad Institute Genome Sequencing Center for Infectious Disease"/>
            <person name="Wu L."/>
            <person name="Ma J."/>
        </authorList>
    </citation>
    <scope>NUCLEOTIDE SEQUENCE [LARGE SCALE GENOMIC DNA]</scope>
    <source>
        <strain evidence="4">JCM 17329</strain>
    </source>
</reference>
<keyword evidence="1" id="KW-0808">Transferase</keyword>
<dbReference type="EMBL" id="BAABDS010000033">
    <property type="protein sequence ID" value="GAA3713435.1"/>
    <property type="molecule type" value="Genomic_DNA"/>
</dbReference>
<protein>
    <submittedName>
        <fullName evidence="3">CaiB/BaiF CoA-transferase family protein</fullName>
    </submittedName>
</protein>
<accession>A0ABP7E2P3</accession>
<dbReference type="InterPro" id="IPR023606">
    <property type="entry name" value="CoA-Trfase_III_dom_1_sf"/>
</dbReference>
<keyword evidence="4" id="KW-1185">Reference proteome</keyword>
<dbReference type="InterPro" id="IPR044855">
    <property type="entry name" value="CoA-Trfase_III_dom3_sf"/>
</dbReference>
<dbReference type="InterPro" id="IPR050483">
    <property type="entry name" value="CoA-transferase_III_domain"/>
</dbReference>
<dbReference type="Proteomes" id="UP001501479">
    <property type="component" value="Unassembled WGS sequence"/>
</dbReference>